<evidence type="ECO:0000256" key="1">
    <source>
        <dbReference type="ARBA" id="ARBA00022679"/>
    </source>
</evidence>
<dbReference type="InterPro" id="IPR050509">
    <property type="entry name" value="CoA-transferase_III"/>
</dbReference>
<name>A0A6J6T247_9ZZZZ</name>
<evidence type="ECO:0000313" key="3">
    <source>
        <dbReference type="EMBL" id="CAB4930583.1"/>
    </source>
</evidence>
<gene>
    <name evidence="2" type="ORF">UFOPK2754_01180</name>
    <name evidence="3" type="ORF">UFOPK3543_02633</name>
    <name evidence="4" type="ORF">UFOPK3967_02417</name>
</gene>
<keyword evidence="1" id="KW-0808">Transferase</keyword>
<accession>A0A6J6T247</accession>
<proteinExistence type="predicted"/>
<reference evidence="2" key="1">
    <citation type="submission" date="2020-05" db="EMBL/GenBank/DDBJ databases">
        <authorList>
            <person name="Chiriac C."/>
            <person name="Salcher M."/>
            <person name="Ghai R."/>
            <person name="Kavagutti S V."/>
        </authorList>
    </citation>
    <scope>NUCLEOTIDE SEQUENCE</scope>
</reference>
<organism evidence="2">
    <name type="scientific">freshwater metagenome</name>
    <dbReference type="NCBI Taxonomy" id="449393"/>
    <lineage>
        <taxon>unclassified sequences</taxon>
        <taxon>metagenomes</taxon>
        <taxon>ecological metagenomes</taxon>
    </lineage>
</organism>
<dbReference type="InterPro" id="IPR003673">
    <property type="entry name" value="CoA-Trfase_fam_III"/>
</dbReference>
<dbReference type="PANTHER" id="PTHR48228">
    <property type="entry name" value="SUCCINYL-COA--D-CITRAMALATE COA-TRANSFERASE"/>
    <property type="match status" value="1"/>
</dbReference>
<evidence type="ECO:0000313" key="4">
    <source>
        <dbReference type="EMBL" id="CAB5014537.1"/>
    </source>
</evidence>
<evidence type="ECO:0000313" key="2">
    <source>
        <dbReference type="EMBL" id="CAB4741074.1"/>
    </source>
</evidence>
<dbReference type="AlphaFoldDB" id="A0A6J6T247"/>
<sequence length="794" mass="84063">MTAKPLPLTGVRVVDLADSWGPLCGRMLADLGASVVRVEPPGGAPSRHFPPRTADGTSLWFAFRNGNKQGATIELGTESGRDALRGLLADADVCIESSTPGVMAAAGFDFAGLCAEFPELVVCSITPFGQTGPYARYAATDDVVVAMSGWLATSGIPSKPPLLPPGSLASDAVAVHAVFAVLTALYQRRRTGRGQYLDVSALEAVIQLNTWGIPNTSAIVAAGMAKPVLRGGDSPMYPMIPCKDGAIRLVLLAARQWKAMWEWMGSPEEFADPMWEQTFVRMQNMDVLNAVFAEFFADKTMEDAAAEAQRRGVVATPRLEPAGVLKNDHFTSRGSFVDAEIAPGVTAKVASGFFEFDGERIGYRSGPPILSEPLLGGPVTSPAPGVSDPLERSMPLAGLRVLDFGHGGVGVEGGRMLVEYGADVIKIETHTYPDFMRIVLGGMMTPSFASSSRSKRSFGVNVKHAEGLRILRQLATHADIVIENNSTGTMTAMGVGYEALHELNPDLVMTSSQLVGSRGTCAQWIGYGPTIQPFGGMTYLWAFPDGDGPPGNPAIHPDHLAGRLCAIGALAAVLGRELRGGGSHVEIAQVEGVINTLGDLFAKESLEPGSVGPQGNDDDLGAPWGVFRCAPNGDFDENYAVVCVRDDTDWQNLCAAMGQPVLAAQFPTTAARLAARREVNALVAGFTRVRTPLDVMTRCQEFGVPGGAMLSTLDQQTDSHLVARGYLVKVNQQLSGPLVFEGPAFTGTAMAPARIEQAPILGEHTREICRDVLGFTDAEIDAAISSGALEDPKS</sequence>
<dbReference type="Gene3D" id="3.40.50.10540">
    <property type="entry name" value="Crotonobetainyl-coa:carnitine coa-transferase, domain 1"/>
    <property type="match status" value="2"/>
</dbReference>
<dbReference type="SUPFAM" id="SSF89796">
    <property type="entry name" value="CoA-transferase family III (CaiB/BaiF)"/>
    <property type="match status" value="2"/>
</dbReference>
<dbReference type="InterPro" id="IPR044855">
    <property type="entry name" value="CoA-Trfase_III_dom3_sf"/>
</dbReference>
<dbReference type="Pfam" id="PF02515">
    <property type="entry name" value="CoA_transf_3"/>
    <property type="match status" value="2"/>
</dbReference>
<dbReference type="GO" id="GO:0016740">
    <property type="term" value="F:transferase activity"/>
    <property type="evidence" value="ECO:0007669"/>
    <property type="project" value="UniProtKB-KW"/>
</dbReference>
<dbReference type="InterPro" id="IPR023606">
    <property type="entry name" value="CoA-Trfase_III_dom_1_sf"/>
</dbReference>
<dbReference type="Gene3D" id="3.30.1540.10">
    <property type="entry name" value="formyl-coa transferase, domain 3"/>
    <property type="match status" value="2"/>
</dbReference>
<protein>
    <submittedName>
        <fullName evidence="2">Unannotated protein</fullName>
    </submittedName>
</protein>
<dbReference type="EMBL" id="CAEZYR010000036">
    <property type="protein sequence ID" value="CAB4741074.1"/>
    <property type="molecule type" value="Genomic_DNA"/>
</dbReference>
<dbReference type="EMBL" id="CAFBMH010000139">
    <property type="protein sequence ID" value="CAB4930583.1"/>
    <property type="molecule type" value="Genomic_DNA"/>
</dbReference>
<dbReference type="PANTHER" id="PTHR48228:SF6">
    <property type="entry name" value="L-CARNITINE COA-TRANSFERASE"/>
    <property type="match status" value="1"/>
</dbReference>
<dbReference type="EMBL" id="CAFBOS010000183">
    <property type="protein sequence ID" value="CAB5014537.1"/>
    <property type="molecule type" value="Genomic_DNA"/>
</dbReference>